<dbReference type="AlphaFoldDB" id="A0A418V2H6"/>
<dbReference type="OrthoDB" id="8778495at2"/>
<evidence type="ECO:0000313" key="2">
    <source>
        <dbReference type="Proteomes" id="UP000285523"/>
    </source>
</evidence>
<protein>
    <submittedName>
        <fullName evidence="1">Uncharacterized protein</fullName>
    </submittedName>
</protein>
<proteinExistence type="predicted"/>
<evidence type="ECO:0000313" key="1">
    <source>
        <dbReference type="EMBL" id="RJF70261.1"/>
    </source>
</evidence>
<sequence length="81" mass="9204">MSVRPRHPNKEVEAAVAAAEAKGWRWRKMGHWGRLFCPRADQDGCQVGVNSTPRHPEDHAKQIARAVDRCLHGKEDTHEKV</sequence>
<accession>A0A418V2H6</accession>
<gene>
    <name evidence="1" type="ORF">D4Q52_18365</name>
</gene>
<reference evidence="1 2" key="1">
    <citation type="submission" date="2018-09" db="EMBL/GenBank/DDBJ databases">
        <title>Draft genome sequence of Rhodopseudomonas palustris 2.1.18.</title>
        <authorList>
            <person name="Robertson S.L."/>
            <person name="Meyer T.E."/>
            <person name="Kyndt J.A."/>
        </authorList>
    </citation>
    <scope>NUCLEOTIDE SEQUENCE [LARGE SCALE GENOMIC DNA]</scope>
    <source>
        <strain evidence="1 2">2.1.18</strain>
    </source>
</reference>
<name>A0A418V2H6_RHOPL</name>
<comment type="caution">
    <text evidence="1">The sequence shown here is derived from an EMBL/GenBank/DDBJ whole genome shotgun (WGS) entry which is preliminary data.</text>
</comment>
<organism evidence="1 2">
    <name type="scientific">Rhodopseudomonas palustris</name>
    <dbReference type="NCBI Taxonomy" id="1076"/>
    <lineage>
        <taxon>Bacteria</taxon>
        <taxon>Pseudomonadati</taxon>
        <taxon>Pseudomonadota</taxon>
        <taxon>Alphaproteobacteria</taxon>
        <taxon>Hyphomicrobiales</taxon>
        <taxon>Nitrobacteraceae</taxon>
        <taxon>Rhodopseudomonas</taxon>
    </lineage>
</organism>
<dbReference type="Proteomes" id="UP000285523">
    <property type="component" value="Unassembled WGS sequence"/>
</dbReference>
<dbReference type="EMBL" id="QYYD01000019">
    <property type="protein sequence ID" value="RJF70261.1"/>
    <property type="molecule type" value="Genomic_DNA"/>
</dbReference>